<dbReference type="Gene3D" id="3.40.50.1820">
    <property type="entry name" value="alpha/beta hydrolase"/>
    <property type="match status" value="1"/>
</dbReference>
<gene>
    <name evidence="3" type="ORF">Aocu_05490</name>
</gene>
<organism evidence="3 4">
    <name type="scientific">Acholeplasma oculi</name>
    <dbReference type="NCBI Taxonomy" id="35623"/>
    <lineage>
        <taxon>Bacteria</taxon>
        <taxon>Bacillati</taxon>
        <taxon>Mycoplasmatota</taxon>
        <taxon>Mollicutes</taxon>
        <taxon>Acholeplasmatales</taxon>
        <taxon>Acholeplasmataceae</taxon>
        <taxon>Acholeplasma</taxon>
    </lineage>
</organism>
<dbReference type="InterPro" id="IPR029059">
    <property type="entry name" value="AB_hydrolase_5"/>
</dbReference>
<keyword evidence="1" id="KW-0812">Transmembrane</keyword>
<protein>
    <submittedName>
        <fullName evidence="3">Alpha/beta hydrolase family protein</fullName>
    </submittedName>
</protein>
<keyword evidence="1" id="KW-1133">Transmembrane helix</keyword>
<dbReference type="InParanoid" id="A0A061AI24"/>
<dbReference type="OrthoDB" id="9780932at2"/>
<dbReference type="GO" id="GO:0016787">
    <property type="term" value="F:hydrolase activity"/>
    <property type="evidence" value="ECO:0007669"/>
    <property type="project" value="UniProtKB-KW"/>
</dbReference>
<reference evidence="4" key="1">
    <citation type="submission" date="2014-05" db="EMBL/GenBank/DDBJ databases">
        <authorList>
            <person name="Kube M."/>
        </authorList>
    </citation>
    <scope>NUCLEOTIDE SEQUENCE [LARGE SCALE GENOMIC DNA]</scope>
</reference>
<dbReference type="Proteomes" id="UP000032434">
    <property type="component" value="Chromosome 1"/>
</dbReference>
<dbReference type="KEGG" id="aoc:Aocu_05490"/>
<feature type="transmembrane region" description="Helical" evidence="1">
    <location>
        <begin position="7"/>
        <end position="29"/>
    </location>
</feature>
<feature type="domain" description="Alpha/beta hydrolase fold-5" evidence="2">
    <location>
        <begin position="72"/>
        <end position="226"/>
    </location>
</feature>
<evidence type="ECO:0000259" key="2">
    <source>
        <dbReference type="Pfam" id="PF12695"/>
    </source>
</evidence>
<dbReference type="PATRIC" id="fig|35623.3.peg.550"/>
<accession>A0A061AI24</accession>
<dbReference type="HOGENOM" id="CLU_077889_0_0_14"/>
<dbReference type="EMBL" id="LK028559">
    <property type="protein sequence ID" value="CDR30622.1"/>
    <property type="molecule type" value="Genomic_DNA"/>
</dbReference>
<dbReference type="RefSeq" id="WP_045749148.1">
    <property type="nucleotide sequence ID" value="NZ_UFRU01000001.1"/>
</dbReference>
<dbReference type="AlphaFoldDB" id="A0A061AI24"/>
<evidence type="ECO:0000256" key="1">
    <source>
        <dbReference type="SAM" id="Phobius"/>
    </source>
</evidence>
<dbReference type="InterPro" id="IPR029058">
    <property type="entry name" value="AB_hydrolase_fold"/>
</dbReference>
<name>A0A061AI24_9MOLU</name>
<dbReference type="Pfam" id="PF12695">
    <property type="entry name" value="Abhydrolase_5"/>
    <property type="match status" value="1"/>
</dbReference>
<keyword evidence="1" id="KW-0472">Membrane</keyword>
<evidence type="ECO:0000313" key="4">
    <source>
        <dbReference type="Proteomes" id="UP000032434"/>
    </source>
</evidence>
<keyword evidence="4" id="KW-1185">Reference proteome</keyword>
<evidence type="ECO:0000313" key="3">
    <source>
        <dbReference type="EMBL" id="CDR30622.1"/>
    </source>
</evidence>
<sequence length="237" mass="26675">MKIFKKIMKWLLISITSLILLMIVGLYIYTLDASKPLDEMYTEIELLERDSFELKNEWDVITLIPENPVANIVFIPGGKVYAESYLYLAYQLALEGYQVHVTKNLFHLAILTPFHFNKFLSNELDNIVIGHSLGGTVGGLLANDARVSKLILLGSYTTNLIMHADVLLIRAENDLVLNINAYLLSYSNYVSYETKTIPGGNHAGFGWYGVQSGDGNALISIKEQQDQTIDYIVEFLT</sequence>
<proteinExistence type="predicted"/>
<dbReference type="SUPFAM" id="SSF53474">
    <property type="entry name" value="alpha/beta-Hydrolases"/>
    <property type="match status" value="1"/>
</dbReference>
<dbReference type="STRING" id="35623.Aocu_05490"/>
<keyword evidence="3" id="KW-0378">Hydrolase</keyword>